<dbReference type="Pfam" id="PF09957">
    <property type="entry name" value="VapB_antitoxin"/>
    <property type="match status" value="1"/>
</dbReference>
<accession>A0A7G3UN20</accession>
<sequence>MIRIDIDAEVLARALTLSKVRTESEAVQLALVSYISHVGRREGADRSGCHFERARTWGAIEHAERRHESEKRNR</sequence>
<evidence type="ECO:0000313" key="2">
    <source>
        <dbReference type="Proteomes" id="UP000005940"/>
    </source>
</evidence>
<proteinExistence type="predicted"/>
<organism evidence="1 2">
    <name type="scientific">Streptomyces tsukubensis (strain DSM 42081 / NBRC 108919 / NRRL 18488 / 9993)</name>
    <dbReference type="NCBI Taxonomy" id="1114943"/>
    <lineage>
        <taxon>Bacteria</taxon>
        <taxon>Bacillati</taxon>
        <taxon>Actinomycetota</taxon>
        <taxon>Actinomycetes</taxon>
        <taxon>Kitasatosporales</taxon>
        <taxon>Streptomycetaceae</taxon>
        <taxon>Streptomyces</taxon>
    </lineage>
</organism>
<dbReference type="EMBL" id="CP029159">
    <property type="protein sequence ID" value="QKM71734.1"/>
    <property type="molecule type" value="Genomic_DNA"/>
</dbReference>
<gene>
    <name evidence="1" type="ORF">STSU_019935</name>
</gene>
<dbReference type="InterPro" id="IPR019239">
    <property type="entry name" value="VapB_antitoxin"/>
</dbReference>
<dbReference type="AlphaFoldDB" id="A0A7G3UN20"/>
<dbReference type="Proteomes" id="UP000005940">
    <property type="component" value="Chromosome"/>
</dbReference>
<evidence type="ECO:0000313" key="1">
    <source>
        <dbReference type="EMBL" id="QKM71734.1"/>
    </source>
</evidence>
<reference evidence="1 2" key="1">
    <citation type="journal article" date="2012" name="J. Bacteriol.">
        <title>Draft genome of Streptomyces tsukubaensis NRRL 18488, the producer of the clinically important immunosuppressant tacrolimus (FK506).</title>
        <authorList>
            <person name="Barreiro C."/>
            <person name="Prieto C."/>
            <person name="Sola-Landa A."/>
            <person name="Solera E."/>
            <person name="Martinez-Castro M."/>
            <person name="Perez-Redondo R."/>
            <person name="Garcia-Estrada C."/>
            <person name="Aparicio J.F."/>
            <person name="Fernandez-Martinez L.T."/>
            <person name="Santos-Aberturas J."/>
            <person name="Salehi-Najafabadi Z."/>
            <person name="Rodriguez-Garcia A."/>
            <person name="Tauch A."/>
            <person name="Martin J.F."/>
        </authorList>
    </citation>
    <scope>NUCLEOTIDE SEQUENCE [LARGE SCALE GENOMIC DNA]</scope>
    <source>
        <strain evidence="2">DSM 42081 / NBRC 108919 / NRRL 18488 / 9993</strain>
    </source>
</reference>
<keyword evidence="2" id="KW-1185">Reference proteome</keyword>
<name>A0A7G3UN20_STRT9</name>
<protein>
    <submittedName>
        <fullName evidence="1">DUF2191 domain-containing protein</fullName>
    </submittedName>
</protein>